<dbReference type="Pfam" id="PF14607">
    <property type="entry name" value="GxDLY"/>
    <property type="match status" value="1"/>
</dbReference>
<dbReference type="EMBL" id="CP048409">
    <property type="protein sequence ID" value="QIA09175.1"/>
    <property type="molecule type" value="Genomic_DNA"/>
</dbReference>
<feature type="domain" description="SGNH hydrolase-type esterase" evidence="2">
    <location>
        <begin position="414"/>
        <end position="577"/>
    </location>
</feature>
<dbReference type="GO" id="GO:0004622">
    <property type="term" value="F:phosphatidylcholine lysophospholipase activity"/>
    <property type="evidence" value="ECO:0007669"/>
    <property type="project" value="TreeGrafter"/>
</dbReference>
<feature type="chain" id="PRO_5025630816" evidence="1">
    <location>
        <begin position="22"/>
        <end position="593"/>
    </location>
</feature>
<dbReference type="KEGG" id="drc:G0Q07_16275"/>
<keyword evidence="6" id="KW-1185">Reference proteome</keyword>
<dbReference type="RefSeq" id="WP_163348151.1">
    <property type="nucleotide sequence ID" value="NZ_CP048409.1"/>
</dbReference>
<dbReference type="Pfam" id="PF13472">
    <property type="entry name" value="Lipase_GDSL_2"/>
    <property type="match status" value="1"/>
</dbReference>
<feature type="domain" description="SGNH hydrolase-type esterase" evidence="3">
    <location>
        <begin position="186"/>
        <end position="367"/>
    </location>
</feature>
<dbReference type="InterPro" id="IPR036514">
    <property type="entry name" value="SGNH_hydro_sf"/>
</dbReference>
<evidence type="ECO:0000313" key="5">
    <source>
        <dbReference type="EMBL" id="QIA09175.1"/>
    </source>
</evidence>
<dbReference type="InterPro" id="IPR051532">
    <property type="entry name" value="Ester_Hydrolysis_Enzymes"/>
</dbReference>
<evidence type="ECO:0000259" key="3">
    <source>
        <dbReference type="Pfam" id="PF14606"/>
    </source>
</evidence>
<reference evidence="5 6" key="1">
    <citation type="submission" date="2020-02" db="EMBL/GenBank/DDBJ databases">
        <title>Genome sequencing for Draconibacterium sp. strain M1.</title>
        <authorList>
            <person name="Park S.-J."/>
        </authorList>
    </citation>
    <scope>NUCLEOTIDE SEQUENCE [LARGE SCALE GENOMIC DNA]</scope>
    <source>
        <strain evidence="5 6">M1</strain>
    </source>
</reference>
<evidence type="ECO:0000259" key="2">
    <source>
        <dbReference type="Pfam" id="PF13472"/>
    </source>
</evidence>
<dbReference type="Proteomes" id="UP000474630">
    <property type="component" value="Chromosome"/>
</dbReference>
<dbReference type="InterPro" id="IPR013830">
    <property type="entry name" value="SGNH_hydro"/>
</dbReference>
<dbReference type="AlphaFoldDB" id="A0A6C0RHN1"/>
<dbReference type="Gene3D" id="3.40.50.1110">
    <property type="entry name" value="SGNH hydrolase"/>
    <property type="match status" value="2"/>
</dbReference>
<dbReference type="Gene3D" id="2.60.120.260">
    <property type="entry name" value="Galactose-binding domain-like"/>
    <property type="match status" value="1"/>
</dbReference>
<protein>
    <submittedName>
        <fullName evidence="5">Acetylhydrolase</fullName>
    </submittedName>
</protein>
<keyword evidence="1" id="KW-0732">Signal</keyword>
<dbReference type="SUPFAM" id="SSF52266">
    <property type="entry name" value="SGNH hydrolase"/>
    <property type="match status" value="2"/>
</dbReference>
<accession>A0A6C0RHN1</accession>
<feature type="signal peptide" evidence="1">
    <location>
        <begin position="1"/>
        <end position="21"/>
    </location>
</feature>
<sequence length="593" mass="67003">MKNKINLLLTVLLLWSFTAFSQQNEVKWWNPAENSADVIDGQGWKDGLATPYDRLPEKAENTVRDAVWNLSKHTAGLKIRFRTNASEIKVRYQVGGNINMPHMPSTGVSGIDLYAKDSDGKWMWCRGHYSFGDTITYEFRNITPNDNYHKMGREYHLYLPLYNSVKWMEIGVASDVLFKPIPLRKEKPIVVYGTSIAQGGCASRPGMAWTSIIERKMDNPLINLAFSGNGRMENEVTELLSEIDAKVYILDCLPNLTLGDKYSEENIYQKVLNTVKIVRSKSSAPILLVEHAGYGHGSSNKALKASTDRLNAAQAKAFADLMTEGYTNLTVLTQKELNLDFDSYVDGVHPTDKGMEQYAEAYEAKLRDFLNRPKGTFSTTIPISQSREPGSYNWEARHNKLLEMNRTNPPKICFIGNSITHYWGGKPADPRKAGPESWNKYLGDLSVQNYGFGWDRVENVLWRIYHEELDGFQAEQVVFMLGTNNLHLNTEEEIVCGLQLVYQAVKTRQPHARVLILGIYPRRNEEKRVASLNLKIAQLAGEMGLDYADVGIVLLKENGKIDESLFSDGLHPNAAGYNKLAPKIRQLLTQHSN</sequence>
<gene>
    <name evidence="5" type="ORF">G0Q07_16275</name>
</gene>
<evidence type="ECO:0000256" key="1">
    <source>
        <dbReference type="SAM" id="SignalP"/>
    </source>
</evidence>
<name>A0A6C0RHN1_9BACT</name>
<organism evidence="5 6">
    <name type="scientific">Draconibacterium halophilum</name>
    <dbReference type="NCBI Taxonomy" id="2706887"/>
    <lineage>
        <taxon>Bacteria</taxon>
        <taxon>Pseudomonadati</taxon>
        <taxon>Bacteroidota</taxon>
        <taxon>Bacteroidia</taxon>
        <taxon>Marinilabiliales</taxon>
        <taxon>Prolixibacteraceae</taxon>
        <taxon>Draconibacterium</taxon>
    </lineage>
</organism>
<evidence type="ECO:0000259" key="4">
    <source>
        <dbReference type="Pfam" id="PF14607"/>
    </source>
</evidence>
<dbReference type="Pfam" id="PF14606">
    <property type="entry name" value="Lipase_GDSL_3"/>
    <property type="match status" value="1"/>
</dbReference>
<dbReference type="PANTHER" id="PTHR30383">
    <property type="entry name" value="THIOESTERASE 1/PROTEASE 1/LYSOPHOSPHOLIPASE L1"/>
    <property type="match status" value="1"/>
</dbReference>
<dbReference type="PANTHER" id="PTHR30383:SF5">
    <property type="entry name" value="SGNH HYDROLASE-TYPE ESTERASE DOMAIN-CONTAINING PROTEIN"/>
    <property type="match status" value="1"/>
</dbReference>
<keyword evidence="5" id="KW-0378">Hydrolase</keyword>
<dbReference type="InterPro" id="IPR032740">
    <property type="entry name" value="GxDLY"/>
</dbReference>
<feature type="domain" description="SGNH hydrolase-type esterase N-terminal" evidence="4">
    <location>
        <begin position="26"/>
        <end position="175"/>
    </location>
</feature>
<evidence type="ECO:0000313" key="6">
    <source>
        <dbReference type="Proteomes" id="UP000474630"/>
    </source>
</evidence>
<proteinExistence type="predicted"/>